<dbReference type="InterPro" id="IPR036865">
    <property type="entry name" value="CRAL-TRIO_dom_sf"/>
</dbReference>
<dbReference type="SUPFAM" id="SSF52087">
    <property type="entry name" value="CRAL/TRIO domain"/>
    <property type="match status" value="1"/>
</dbReference>
<dbReference type="Pfam" id="PF00650">
    <property type="entry name" value="CRAL_TRIO"/>
    <property type="match status" value="1"/>
</dbReference>
<proteinExistence type="predicted"/>
<feature type="domain" description="CRAL-TRIO" evidence="1">
    <location>
        <begin position="85"/>
        <end position="242"/>
    </location>
</feature>
<organism evidence="2 3">
    <name type="scientific">Adiantum capillus-veneris</name>
    <name type="common">Maidenhair fern</name>
    <dbReference type="NCBI Taxonomy" id="13818"/>
    <lineage>
        <taxon>Eukaryota</taxon>
        <taxon>Viridiplantae</taxon>
        <taxon>Streptophyta</taxon>
        <taxon>Embryophyta</taxon>
        <taxon>Tracheophyta</taxon>
        <taxon>Polypodiopsida</taxon>
        <taxon>Polypodiidae</taxon>
        <taxon>Polypodiales</taxon>
        <taxon>Pteridineae</taxon>
        <taxon>Pteridaceae</taxon>
        <taxon>Vittarioideae</taxon>
        <taxon>Adiantum</taxon>
    </lineage>
</organism>
<dbReference type="CDD" id="cd00170">
    <property type="entry name" value="SEC14"/>
    <property type="match status" value="1"/>
</dbReference>
<comment type="caution">
    <text evidence="2">The sequence shown here is derived from an EMBL/GenBank/DDBJ whole genome shotgun (WGS) entry which is preliminary data.</text>
</comment>
<dbReference type="Gene3D" id="3.40.525.10">
    <property type="entry name" value="CRAL-TRIO lipid binding domain"/>
    <property type="match status" value="1"/>
</dbReference>
<sequence>MVSATPEAVRELTLSLRQATAGDAQLALAWKNLHKGYPEVVAERFLKARENNVSKALKMILDSLHWRINNDVDNILSKPTGPRETYDAIRESQPIGMTGFCKKGRPVFSVGVGLSGFDKAPVDKYIQSHIQLNEYRDQVLLPNSSKRMGHFVGTCLKILDMTNLKLSTLSRIKVLTLISTIDDLNYPEKTDTYYIVNTPYIFQACWKVVKPLLHERTKRKVRVLPGCGREELLKVMDADVLPHFCRLDSNQNHMQDTTQVDCFSPSHSFHVEVWNYIKQQSYMSKCVGPSPQKSFHVELPQPKEEIHTIEEELESAVVHFGDEGCSERNSLRFSYLNVDDD</sequence>
<dbReference type="PANTHER" id="PTHR46226:SF6">
    <property type="entry name" value="SEC14P-LIKE PHOSPHATIDYLINOSITOL TRANSFER FAMILY PROTEIN"/>
    <property type="match status" value="1"/>
</dbReference>
<dbReference type="InterPro" id="IPR011074">
    <property type="entry name" value="CRAL/TRIO_N_dom"/>
</dbReference>
<dbReference type="PANTHER" id="PTHR46226">
    <property type="entry name" value="CRAL-TRIO DOMAIN-CONTAINING PROTEIN"/>
    <property type="match status" value="1"/>
</dbReference>
<dbReference type="Proteomes" id="UP000886520">
    <property type="component" value="Chromosome 20"/>
</dbReference>
<gene>
    <name evidence="2" type="ORF">GOP47_0020888</name>
</gene>
<dbReference type="InterPro" id="IPR036273">
    <property type="entry name" value="CRAL/TRIO_N_dom_sf"/>
</dbReference>
<evidence type="ECO:0000313" key="3">
    <source>
        <dbReference type="Proteomes" id="UP000886520"/>
    </source>
</evidence>
<reference evidence="2" key="1">
    <citation type="submission" date="2021-01" db="EMBL/GenBank/DDBJ databases">
        <title>Adiantum capillus-veneris genome.</title>
        <authorList>
            <person name="Fang Y."/>
            <person name="Liao Q."/>
        </authorList>
    </citation>
    <scope>NUCLEOTIDE SEQUENCE</scope>
    <source>
        <strain evidence="2">H3</strain>
        <tissue evidence="2">Leaf</tissue>
    </source>
</reference>
<name>A0A9D4UAZ4_ADICA</name>
<dbReference type="Pfam" id="PF03765">
    <property type="entry name" value="CRAL_TRIO_N"/>
    <property type="match status" value="1"/>
</dbReference>
<dbReference type="SMART" id="SM00516">
    <property type="entry name" value="SEC14"/>
    <property type="match status" value="1"/>
</dbReference>
<dbReference type="AlphaFoldDB" id="A0A9D4UAZ4"/>
<dbReference type="InterPro" id="IPR001251">
    <property type="entry name" value="CRAL-TRIO_dom"/>
</dbReference>
<protein>
    <recommendedName>
        <fullName evidence="1">CRAL-TRIO domain-containing protein</fullName>
    </recommendedName>
</protein>
<dbReference type="EMBL" id="JABFUD020000020">
    <property type="protein sequence ID" value="KAI5064218.1"/>
    <property type="molecule type" value="Genomic_DNA"/>
</dbReference>
<evidence type="ECO:0000259" key="1">
    <source>
        <dbReference type="PROSITE" id="PS50191"/>
    </source>
</evidence>
<dbReference type="OrthoDB" id="1434354at2759"/>
<evidence type="ECO:0000313" key="2">
    <source>
        <dbReference type="EMBL" id="KAI5064218.1"/>
    </source>
</evidence>
<dbReference type="SUPFAM" id="SSF46938">
    <property type="entry name" value="CRAL/TRIO N-terminal domain"/>
    <property type="match status" value="1"/>
</dbReference>
<keyword evidence="3" id="KW-1185">Reference proteome</keyword>
<dbReference type="PROSITE" id="PS50191">
    <property type="entry name" value="CRAL_TRIO"/>
    <property type="match status" value="1"/>
</dbReference>
<accession>A0A9D4UAZ4</accession>